<reference evidence="3" key="2">
    <citation type="submission" date="2023-11" db="EMBL/GenBank/DDBJ databases">
        <title>MicrobeMod: A computational toolkit for identifying prokaryotic methylation and restriction-modification with nanopore sequencing.</title>
        <authorList>
            <person name="Crits-Christoph A."/>
            <person name="Kang S.C."/>
            <person name="Lee H."/>
            <person name="Ostrov N."/>
        </authorList>
    </citation>
    <scope>NUCLEOTIDE SEQUENCE</scope>
    <source>
        <strain evidence="3">ATCC 51242</strain>
    </source>
</reference>
<dbReference type="STRING" id="42256.RradSPS_0710"/>
<dbReference type="KEGG" id="rrd:RradSPS_0710"/>
<evidence type="ECO:0000313" key="4">
    <source>
        <dbReference type="Proteomes" id="UP000025229"/>
    </source>
</evidence>
<keyword evidence="1" id="KW-0732">Signal</keyword>
<proteinExistence type="predicted"/>
<keyword evidence="4" id="KW-1185">Reference proteome</keyword>
<dbReference type="OrthoDB" id="4538973at2"/>
<organism evidence="2 4">
    <name type="scientific">Rubrobacter radiotolerans</name>
    <name type="common">Arthrobacter radiotolerans</name>
    <dbReference type="NCBI Taxonomy" id="42256"/>
    <lineage>
        <taxon>Bacteria</taxon>
        <taxon>Bacillati</taxon>
        <taxon>Actinomycetota</taxon>
        <taxon>Rubrobacteria</taxon>
        <taxon>Rubrobacterales</taxon>
        <taxon>Rubrobacteraceae</taxon>
        <taxon>Rubrobacter</taxon>
    </lineage>
</organism>
<dbReference type="AlphaFoldDB" id="A0A023X0Z4"/>
<accession>A0A023X0Z4</accession>
<sequence length="202" mass="20899">MKPNTSKNAILAALLAVLALALAGCWAGAASTPETDRAEADGRDGTTSFAGRVEGTDAFVAVVVNRENRALAYVCDGQEGRTANVAEWFTGTVAEDGSLELRSENGAKLSAQVSGDGTEGTVQLPGGEEYAFSADPAEEPAGLYRAEETVDGEEYVGGWIQLPSGEERGAVKNTSSGFVGGNIELARPSKPINGFIGNDIEL</sequence>
<dbReference type="Proteomes" id="UP001281130">
    <property type="component" value="Unassembled WGS sequence"/>
</dbReference>
<feature type="signal peptide" evidence="1">
    <location>
        <begin position="1"/>
        <end position="29"/>
    </location>
</feature>
<gene>
    <name evidence="2" type="ORF">RradSPS_0710</name>
    <name evidence="3" type="ORF">SIL72_05110</name>
</gene>
<evidence type="ECO:0000256" key="1">
    <source>
        <dbReference type="SAM" id="SignalP"/>
    </source>
</evidence>
<dbReference type="EMBL" id="CP007514">
    <property type="protein sequence ID" value="AHY45993.1"/>
    <property type="molecule type" value="Genomic_DNA"/>
</dbReference>
<evidence type="ECO:0000313" key="3">
    <source>
        <dbReference type="EMBL" id="MDX5893405.1"/>
    </source>
</evidence>
<dbReference type="EMBL" id="JAWXXX010000001">
    <property type="protein sequence ID" value="MDX5893405.1"/>
    <property type="molecule type" value="Genomic_DNA"/>
</dbReference>
<name>A0A023X0Z4_RUBRA</name>
<reference evidence="2 4" key="1">
    <citation type="submission" date="2014-03" db="EMBL/GenBank/DDBJ databases">
        <title>Complete genome sequence of the Radio-Resistant Rubrobacter radiotolerans RSPS-4.</title>
        <authorList>
            <person name="Egas C.C."/>
            <person name="Barroso C.C."/>
            <person name="Froufe H.J.C."/>
            <person name="Pacheco J.J."/>
            <person name="Albuquerque L.L."/>
            <person name="da Costa M.M.S."/>
        </authorList>
    </citation>
    <scope>NUCLEOTIDE SEQUENCE [LARGE SCALE GENOMIC DNA]</scope>
    <source>
        <strain evidence="2 4">RSPS-4</strain>
    </source>
</reference>
<dbReference type="PROSITE" id="PS51257">
    <property type="entry name" value="PROKAR_LIPOPROTEIN"/>
    <property type="match status" value="1"/>
</dbReference>
<dbReference type="RefSeq" id="WP_143533839.1">
    <property type="nucleotide sequence ID" value="NZ_CP007514.1"/>
</dbReference>
<protein>
    <submittedName>
        <fullName evidence="2">Uncharacterized protein</fullName>
    </submittedName>
</protein>
<feature type="chain" id="PRO_5001525157" evidence="1">
    <location>
        <begin position="30"/>
        <end position="202"/>
    </location>
</feature>
<dbReference type="Proteomes" id="UP000025229">
    <property type="component" value="Chromosome"/>
</dbReference>
<evidence type="ECO:0000313" key="2">
    <source>
        <dbReference type="EMBL" id="AHY45993.1"/>
    </source>
</evidence>
<dbReference type="HOGENOM" id="CLU_1353790_0_0_11"/>
<dbReference type="eggNOG" id="ENOG5033KYC">
    <property type="taxonomic scope" value="Bacteria"/>
</dbReference>